<dbReference type="AlphaFoldDB" id="A0A8J2UI04"/>
<dbReference type="EMBL" id="BMJC01000006">
    <property type="protein sequence ID" value="GGB20794.1"/>
    <property type="molecule type" value="Genomic_DNA"/>
</dbReference>
<evidence type="ECO:0000259" key="1">
    <source>
        <dbReference type="Pfam" id="PF08818"/>
    </source>
</evidence>
<dbReference type="InterPro" id="IPR014922">
    <property type="entry name" value="YdhG-like"/>
</dbReference>
<accession>A0A8J2UI04</accession>
<dbReference type="Proteomes" id="UP000607559">
    <property type="component" value="Unassembled WGS sequence"/>
</dbReference>
<evidence type="ECO:0000313" key="3">
    <source>
        <dbReference type="Proteomes" id="UP000607559"/>
    </source>
</evidence>
<sequence length="121" mass="13840">MVVSSKTKFKTVEQYFSTLSEPAKTLLEQLRATIKKVAPEAEEVISYNIPAFKWNGMLVWYAAFSNHIGLYPRTSVLDAFKKDLTDYHVSKGTLQFPLDKPLPIGLITRIVKFRMKENSAR</sequence>
<name>A0A8J2UI04_9BACT</name>
<dbReference type="Pfam" id="PF08818">
    <property type="entry name" value="DUF1801"/>
    <property type="match status" value="1"/>
</dbReference>
<evidence type="ECO:0000313" key="2">
    <source>
        <dbReference type="EMBL" id="GGB20794.1"/>
    </source>
</evidence>
<dbReference type="SUPFAM" id="SSF159888">
    <property type="entry name" value="YdhG-like"/>
    <property type="match status" value="1"/>
</dbReference>
<gene>
    <name evidence="2" type="ORF">GCM10011511_50690</name>
</gene>
<dbReference type="Gene3D" id="3.90.1150.200">
    <property type="match status" value="1"/>
</dbReference>
<reference evidence="2" key="2">
    <citation type="submission" date="2020-09" db="EMBL/GenBank/DDBJ databases">
        <authorList>
            <person name="Sun Q."/>
            <person name="Zhou Y."/>
        </authorList>
    </citation>
    <scope>NUCLEOTIDE SEQUENCE</scope>
    <source>
        <strain evidence="2">CGMCC 1.15448</strain>
    </source>
</reference>
<keyword evidence="3" id="KW-1185">Reference proteome</keyword>
<comment type="caution">
    <text evidence="2">The sequence shown here is derived from an EMBL/GenBank/DDBJ whole genome shotgun (WGS) entry which is preliminary data.</text>
</comment>
<reference evidence="2" key="1">
    <citation type="journal article" date="2014" name="Int. J. Syst. Evol. Microbiol.">
        <title>Complete genome sequence of Corynebacterium casei LMG S-19264T (=DSM 44701T), isolated from a smear-ripened cheese.</title>
        <authorList>
            <consortium name="US DOE Joint Genome Institute (JGI-PGF)"/>
            <person name="Walter F."/>
            <person name="Albersmeier A."/>
            <person name="Kalinowski J."/>
            <person name="Ruckert C."/>
        </authorList>
    </citation>
    <scope>NUCLEOTIDE SEQUENCE</scope>
    <source>
        <strain evidence="2">CGMCC 1.15448</strain>
    </source>
</reference>
<feature type="domain" description="YdhG-like" evidence="1">
    <location>
        <begin position="25"/>
        <end position="115"/>
    </location>
</feature>
<dbReference type="RefSeq" id="WP_188937115.1">
    <property type="nucleotide sequence ID" value="NZ_BMJC01000006.1"/>
</dbReference>
<organism evidence="2 3">
    <name type="scientific">Puia dinghuensis</name>
    <dbReference type="NCBI Taxonomy" id="1792502"/>
    <lineage>
        <taxon>Bacteria</taxon>
        <taxon>Pseudomonadati</taxon>
        <taxon>Bacteroidota</taxon>
        <taxon>Chitinophagia</taxon>
        <taxon>Chitinophagales</taxon>
        <taxon>Chitinophagaceae</taxon>
        <taxon>Puia</taxon>
    </lineage>
</organism>
<proteinExistence type="predicted"/>
<protein>
    <recommendedName>
        <fullName evidence="1">YdhG-like domain-containing protein</fullName>
    </recommendedName>
</protein>